<gene>
    <name evidence="2" type="ORF">AACH00_07560</name>
</gene>
<dbReference type="Gene3D" id="3.60.110.10">
    <property type="entry name" value="Carbon-nitrogen hydrolase"/>
    <property type="match status" value="1"/>
</dbReference>
<proteinExistence type="predicted"/>
<evidence type="ECO:0000313" key="3">
    <source>
        <dbReference type="Proteomes" id="UP001379945"/>
    </source>
</evidence>
<dbReference type="RefSeq" id="WP_341398483.1">
    <property type="nucleotide sequence ID" value="NZ_JBBUTI010000005.1"/>
</dbReference>
<accession>A0ABU9C6Z3</accession>
<name>A0ABU9C6Z3_9BURK</name>
<comment type="caution">
    <text evidence="2">The sequence shown here is derived from an EMBL/GenBank/DDBJ whole genome shotgun (WGS) entry which is preliminary data.</text>
</comment>
<dbReference type="PROSITE" id="PS50263">
    <property type="entry name" value="CN_HYDROLASE"/>
    <property type="match status" value="1"/>
</dbReference>
<dbReference type="EMBL" id="JBBUTI010000005">
    <property type="protein sequence ID" value="MEK8046192.1"/>
    <property type="molecule type" value="Genomic_DNA"/>
</dbReference>
<feature type="domain" description="CN hydrolase" evidence="1">
    <location>
        <begin position="1"/>
        <end position="249"/>
    </location>
</feature>
<dbReference type="InterPro" id="IPR036526">
    <property type="entry name" value="C-N_Hydrolase_sf"/>
</dbReference>
<reference evidence="2 3" key="1">
    <citation type="submission" date="2024-04" db="EMBL/GenBank/DDBJ databases">
        <title>Novel species of the genus Ideonella isolated from streams.</title>
        <authorList>
            <person name="Lu H."/>
        </authorList>
    </citation>
    <scope>NUCLEOTIDE SEQUENCE [LARGE SCALE GENOMIC DNA]</scope>
    <source>
        <strain evidence="2 3">LYT19W</strain>
    </source>
</reference>
<dbReference type="InterPro" id="IPR003010">
    <property type="entry name" value="C-N_Hydrolase"/>
</dbReference>
<dbReference type="Proteomes" id="UP001379945">
    <property type="component" value="Unassembled WGS sequence"/>
</dbReference>
<evidence type="ECO:0000313" key="2">
    <source>
        <dbReference type="EMBL" id="MEK8046192.1"/>
    </source>
</evidence>
<organism evidence="2 3">
    <name type="scientific">Ideonella margarita</name>
    <dbReference type="NCBI Taxonomy" id="2984191"/>
    <lineage>
        <taxon>Bacteria</taxon>
        <taxon>Pseudomonadati</taxon>
        <taxon>Pseudomonadota</taxon>
        <taxon>Betaproteobacteria</taxon>
        <taxon>Burkholderiales</taxon>
        <taxon>Sphaerotilaceae</taxon>
        <taxon>Ideonella</taxon>
    </lineage>
</organism>
<keyword evidence="3" id="KW-1185">Reference proteome</keyword>
<dbReference type="SUPFAM" id="SSF56317">
    <property type="entry name" value="Carbon-nitrogen hydrolase"/>
    <property type="match status" value="1"/>
</dbReference>
<evidence type="ECO:0000259" key="1">
    <source>
        <dbReference type="PROSITE" id="PS50263"/>
    </source>
</evidence>
<sequence>MKVSLVQLDAGTDWRHEELADWLAQAPPADLVVFPESYPFWRSAGINHRTAIARLEAAAQQHPERSFIAGGYVADEGHDSTRILRNRSYLVHGGHVVDTYDKQVVFQNEQFCPGQIVKLFAWGAHRCLPLICADADTGPEADFMASLVRRARAAGAGPGVPIIVSSFGAMLTEPYWTESLHHLANTLNASVLICGIAGTSTTTFIYSIEDGGDGKRHPYGGGGSGLFIPNKSEPKQYTEPGFVTVDLDTLQTRWRAFR</sequence>
<protein>
    <recommendedName>
        <fullName evidence="1">CN hydrolase domain-containing protein</fullName>
    </recommendedName>
</protein>